<sequence>MYGSLTNLLYFQLDIFHLTSFLPMQAKQMMLGLLGSAILGGGVAVGGYKLLEPERGLAPQAVAADPNVRYTSELRNSTYTVPEGLNFTAAAASVTPAVVHVMTEYAPKASSQGDMSRMDPFLRQFFGDDLEQYQGRGRQQGPQQGSGSGVIIAANGYIVTNNHVIEKADKIEVVMDDKRKFQAELVGADPNTDLALLKVKADNLPFVRYGNSDNVKVGEWVLAVGNPFNLNSTVTAGIISAKGRNINILRREDNMGIESFLQTDAVVNPGNSGGALVNLNGDLIGINSAIASHTGSFEGYSFAVPSSIVSKVVDDLLKYKTVQRALLGVQIREVDAQLASEKKLASLNGVYVMGLGKNSSAAAAGLQEGDIITEINGVKVNTSSQLQEQVARFRPGDKIKVSYLRGTDARVATATLRNSTGTTDIVREEVATALKYEGATLAPVTRQEQSKLGIDGGAKINGVKGSNFRETGIADGFIITRIDKNKVSKPQDVQRYLEAAKETDGALVEGVYPDGRKAYYPIGQAQ</sequence>
<dbReference type="InterPro" id="IPR051201">
    <property type="entry name" value="Chloro_Bact_Ser_Proteases"/>
</dbReference>
<keyword evidence="4" id="KW-0378">Hydrolase</keyword>
<reference evidence="8" key="1">
    <citation type="journal article" date="2019" name="Int. J. Syst. Evol. Microbiol.">
        <title>The Global Catalogue of Microorganisms (GCM) 10K type strain sequencing project: providing services to taxonomists for standard genome sequencing and annotation.</title>
        <authorList>
            <consortium name="The Broad Institute Genomics Platform"/>
            <consortium name="The Broad Institute Genome Sequencing Center for Infectious Disease"/>
            <person name="Wu L."/>
            <person name="Ma J."/>
        </authorList>
    </citation>
    <scope>NUCLEOTIDE SEQUENCE [LARGE SCALE GENOMIC DNA]</scope>
    <source>
        <strain evidence="8">CGMCC 1.12990</strain>
    </source>
</reference>
<evidence type="ECO:0000313" key="7">
    <source>
        <dbReference type="EMBL" id="GGG30164.1"/>
    </source>
</evidence>
<dbReference type="Pfam" id="PF13180">
    <property type="entry name" value="PDZ_2"/>
    <property type="match status" value="1"/>
</dbReference>
<keyword evidence="5" id="KW-0720">Serine protease</keyword>
<dbReference type="PANTHER" id="PTHR43343">
    <property type="entry name" value="PEPTIDASE S12"/>
    <property type="match status" value="1"/>
</dbReference>
<evidence type="ECO:0000313" key="8">
    <source>
        <dbReference type="Proteomes" id="UP000601361"/>
    </source>
</evidence>
<evidence type="ECO:0000256" key="5">
    <source>
        <dbReference type="ARBA" id="ARBA00022825"/>
    </source>
</evidence>
<dbReference type="Pfam" id="PF13365">
    <property type="entry name" value="Trypsin_2"/>
    <property type="match status" value="1"/>
</dbReference>
<dbReference type="InterPro" id="IPR001478">
    <property type="entry name" value="PDZ"/>
</dbReference>
<gene>
    <name evidence="7" type="ORF">GCM10011378_03510</name>
</gene>
<keyword evidence="2" id="KW-0732">Signal</keyword>
<evidence type="ECO:0000259" key="6">
    <source>
        <dbReference type="PROSITE" id="PS50106"/>
    </source>
</evidence>
<keyword evidence="1 7" id="KW-0645">Protease</keyword>
<feature type="domain" description="PDZ" evidence="6">
    <location>
        <begin position="316"/>
        <end position="407"/>
    </location>
</feature>
<organism evidence="7 8">
    <name type="scientific">Hymenobacter glacieicola</name>
    <dbReference type="NCBI Taxonomy" id="1562124"/>
    <lineage>
        <taxon>Bacteria</taxon>
        <taxon>Pseudomonadati</taxon>
        <taxon>Bacteroidota</taxon>
        <taxon>Cytophagia</taxon>
        <taxon>Cytophagales</taxon>
        <taxon>Hymenobacteraceae</taxon>
        <taxon>Hymenobacter</taxon>
    </lineage>
</organism>
<dbReference type="PRINTS" id="PR00834">
    <property type="entry name" value="PROTEASES2C"/>
</dbReference>
<dbReference type="Gene3D" id="2.40.10.120">
    <property type="match status" value="1"/>
</dbReference>
<protein>
    <submittedName>
        <fullName evidence="7">Serine protease</fullName>
    </submittedName>
</protein>
<name>A0ABQ1WK19_9BACT</name>
<dbReference type="Proteomes" id="UP000601361">
    <property type="component" value="Unassembled WGS sequence"/>
</dbReference>
<dbReference type="GO" id="GO:0008233">
    <property type="term" value="F:peptidase activity"/>
    <property type="evidence" value="ECO:0007669"/>
    <property type="project" value="UniProtKB-KW"/>
</dbReference>
<dbReference type="EMBL" id="BMGS01000001">
    <property type="protein sequence ID" value="GGG30164.1"/>
    <property type="molecule type" value="Genomic_DNA"/>
</dbReference>
<dbReference type="SUPFAM" id="SSF50494">
    <property type="entry name" value="Trypsin-like serine proteases"/>
    <property type="match status" value="1"/>
</dbReference>
<dbReference type="Gene3D" id="2.30.42.10">
    <property type="match status" value="1"/>
</dbReference>
<dbReference type="PROSITE" id="PS50106">
    <property type="entry name" value="PDZ"/>
    <property type="match status" value="1"/>
</dbReference>
<dbReference type="InterPro" id="IPR011782">
    <property type="entry name" value="Pept_S1C_Do"/>
</dbReference>
<dbReference type="InterPro" id="IPR001940">
    <property type="entry name" value="Peptidase_S1C"/>
</dbReference>
<evidence type="ECO:0000256" key="1">
    <source>
        <dbReference type="ARBA" id="ARBA00022670"/>
    </source>
</evidence>
<evidence type="ECO:0000256" key="3">
    <source>
        <dbReference type="ARBA" id="ARBA00022737"/>
    </source>
</evidence>
<keyword evidence="8" id="KW-1185">Reference proteome</keyword>
<dbReference type="InterPro" id="IPR036034">
    <property type="entry name" value="PDZ_sf"/>
</dbReference>
<dbReference type="SUPFAM" id="SSF50156">
    <property type="entry name" value="PDZ domain-like"/>
    <property type="match status" value="1"/>
</dbReference>
<keyword evidence="3" id="KW-0677">Repeat</keyword>
<dbReference type="GO" id="GO:0006508">
    <property type="term" value="P:proteolysis"/>
    <property type="evidence" value="ECO:0007669"/>
    <property type="project" value="UniProtKB-KW"/>
</dbReference>
<dbReference type="NCBIfam" id="TIGR02037">
    <property type="entry name" value="degP_htrA_DO"/>
    <property type="match status" value="1"/>
</dbReference>
<proteinExistence type="predicted"/>
<dbReference type="InterPro" id="IPR009003">
    <property type="entry name" value="Peptidase_S1_PA"/>
</dbReference>
<accession>A0ABQ1WK19</accession>
<comment type="caution">
    <text evidence="7">The sequence shown here is derived from an EMBL/GenBank/DDBJ whole genome shotgun (WGS) entry which is preliminary data.</text>
</comment>
<dbReference type="PANTHER" id="PTHR43343:SF3">
    <property type="entry name" value="PROTEASE DO-LIKE 8, CHLOROPLASTIC"/>
    <property type="match status" value="1"/>
</dbReference>
<evidence type="ECO:0000256" key="2">
    <source>
        <dbReference type="ARBA" id="ARBA00022729"/>
    </source>
</evidence>
<dbReference type="SMART" id="SM00228">
    <property type="entry name" value="PDZ"/>
    <property type="match status" value="1"/>
</dbReference>
<evidence type="ECO:0000256" key="4">
    <source>
        <dbReference type="ARBA" id="ARBA00022801"/>
    </source>
</evidence>